<dbReference type="InterPro" id="IPR053173">
    <property type="entry name" value="SAM-binding_MTase"/>
</dbReference>
<dbReference type="PANTHER" id="PTHR45128">
    <property type="entry name" value="METHYLTRANSFERASE TYPE 11"/>
    <property type="match status" value="1"/>
</dbReference>
<dbReference type="InterPro" id="IPR048711">
    <property type="entry name" value="WHD_Rv2258c"/>
</dbReference>
<dbReference type="Proteomes" id="UP000005408">
    <property type="component" value="Unassembled WGS sequence"/>
</dbReference>
<dbReference type="PANTHER" id="PTHR45128:SF1">
    <property type="entry name" value="S-ADENOSYLMETHIONINE-DEPENDENT METHYLTRANSFERASE RV2258C"/>
    <property type="match status" value="1"/>
</dbReference>
<feature type="domain" description="S-adenosylmethionine-dependent methyltransferase Rv2258c-like winged HTH" evidence="1">
    <location>
        <begin position="21"/>
        <end position="78"/>
    </location>
</feature>
<keyword evidence="3" id="KW-1185">Reference proteome</keyword>
<protein>
    <recommendedName>
        <fullName evidence="1">S-adenosylmethionine-dependent methyltransferase Rv2258c-like winged HTH domain-containing protein</fullName>
    </recommendedName>
</protein>
<accession>A0A8W8JI69</accession>
<evidence type="ECO:0000259" key="1">
    <source>
        <dbReference type="Pfam" id="PF21320"/>
    </source>
</evidence>
<evidence type="ECO:0000313" key="2">
    <source>
        <dbReference type="EnsemblMetazoa" id="G18723.12:cds"/>
    </source>
</evidence>
<reference evidence="2" key="1">
    <citation type="submission" date="2022-08" db="UniProtKB">
        <authorList>
            <consortium name="EnsemblMetazoa"/>
        </authorList>
    </citation>
    <scope>IDENTIFICATION</scope>
    <source>
        <strain evidence="2">05x7-T-G4-1.051#20</strain>
    </source>
</reference>
<organism evidence="2 3">
    <name type="scientific">Magallana gigas</name>
    <name type="common">Pacific oyster</name>
    <name type="synonym">Crassostrea gigas</name>
    <dbReference type="NCBI Taxonomy" id="29159"/>
    <lineage>
        <taxon>Eukaryota</taxon>
        <taxon>Metazoa</taxon>
        <taxon>Spiralia</taxon>
        <taxon>Lophotrochozoa</taxon>
        <taxon>Mollusca</taxon>
        <taxon>Bivalvia</taxon>
        <taxon>Autobranchia</taxon>
        <taxon>Pteriomorphia</taxon>
        <taxon>Ostreida</taxon>
        <taxon>Ostreoidea</taxon>
        <taxon>Ostreidae</taxon>
        <taxon>Magallana</taxon>
    </lineage>
</organism>
<dbReference type="AlphaFoldDB" id="A0A8W8JI69"/>
<evidence type="ECO:0000313" key="3">
    <source>
        <dbReference type="Proteomes" id="UP000005408"/>
    </source>
</evidence>
<dbReference type="Pfam" id="PF21320">
    <property type="entry name" value="WHD_Rv2258c"/>
    <property type="match status" value="1"/>
</dbReference>
<dbReference type="InterPro" id="IPR036390">
    <property type="entry name" value="WH_DNA-bd_sf"/>
</dbReference>
<dbReference type="SUPFAM" id="SSF46785">
    <property type="entry name" value="Winged helix' DNA-binding domain"/>
    <property type="match status" value="1"/>
</dbReference>
<proteinExistence type="predicted"/>
<sequence>MAKESNYEDTIEAIVNSGLHTMVLALGYKVGIIDAMGRLGKPSTKGEISKEAGLNQRYVEEWLLCMASKGIVQYENSKFSIMNSGRIRKAIHTSLALPMFADCFQKLENAMKNKDINTGYQYPSNELEWLGKFSDLSNTNQTWIENNINPAILYCQQQSHGITIGFFFILGTVFQKAVKEEKSFYSINALKFKSCLNLKKIHKYMYYLEQMRV</sequence>
<dbReference type="EnsemblMetazoa" id="G18723.12">
    <property type="protein sequence ID" value="G18723.12:cds"/>
    <property type="gene ID" value="G18723"/>
</dbReference>
<dbReference type="EnsemblMetazoa" id="G18723.14">
    <property type="protein sequence ID" value="G18723.14:cds"/>
    <property type="gene ID" value="G18723"/>
</dbReference>
<name>A0A8W8JI69_MAGGI</name>